<feature type="chain" id="PRO_5002367124" evidence="3">
    <location>
        <begin position="27"/>
        <end position="269"/>
    </location>
</feature>
<dbReference type="Gene3D" id="1.25.40.10">
    <property type="entry name" value="Tetratricopeptide repeat domain"/>
    <property type="match status" value="1"/>
</dbReference>
<dbReference type="InterPro" id="IPR036388">
    <property type="entry name" value="WH-like_DNA-bd_sf"/>
</dbReference>
<evidence type="ECO:0000313" key="6">
    <source>
        <dbReference type="EnsemblPlants" id="OPUNC10G00050.1"/>
    </source>
</evidence>
<feature type="signal peptide" evidence="3">
    <location>
        <begin position="1"/>
        <end position="26"/>
    </location>
</feature>
<evidence type="ECO:0000256" key="3">
    <source>
        <dbReference type="SAM" id="SignalP"/>
    </source>
</evidence>
<dbReference type="EnsemblPlants" id="OPUNC10G00050.1">
    <property type="protein sequence ID" value="OPUNC10G00050.1"/>
    <property type="gene ID" value="OPUNC10G00050"/>
</dbReference>
<dbReference type="GO" id="GO:0003723">
    <property type="term" value="F:RNA binding"/>
    <property type="evidence" value="ECO:0007669"/>
    <property type="project" value="InterPro"/>
</dbReference>
<dbReference type="PANTHER" id="PTHR47926">
    <property type="entry name" value="PENTATRICOPEPTIDE REPEAT-CONTAINING PROTEIN"/>
    <property type="match status" value="1"/>
</dbReference>
<organism evidence="6">
    <name type="scientific">Oryza punctata</name>
    <name type="common">Red rice</name>
    <dbReference type="NCBI Taxonomy" id="4537"/>
    <lineage>
        <taxon>Eukaryota</taxon>
        <taxon>Viridiplantae</taxon>
        <taxon>Streptophyta</taxon>
        <taxon>Embryophyta</taxon>
        <taxon>Tracheophyta</taxon>
        <taxon>Spermatophyta</taxon>
        <taxon>Magnoliopsida</taxon>
        <taxon>Liliopsida</taxon>
        <taxon>Poales</taxon>
        <taxon>Poaceae</taxon>
        <taxon>BOP clade</taxon>
        <taxon>Oryzoideae</taxon>
        <taxon>Oryzeae</taxon>
        <taxon>Oryzinae</taxon>
        <taxon>Oryza</taxon>
    </lineage>
</organism>
<dbReference type="SUPFAM" id="SSF53335">
    <property type="entry name" value="S-adenosyl-L-methionine-dependent methyltransferases"/>
    <property type="match status" value="1"/>
</dbReference>
<keyword evidence="2" id="KW-0809">Transit peptide</keyword>
<dbReference type="InterPro" id="IPR002885">
    <property type="entry name" value="PPR_rpt"/>
</dbReference>
<dbReference type="Pfam" id="PF01535">
    <property type="entry name" value="PPR"/>
    <property type="match status" value="2"/>
</dbReference>
<evidence type="ECO:0000256" key="1">
    <source>
        <dbReference type="ARBA" id="ARBA00022737"/>
    </source>
</evidence>
<dbReference type="Pfam" id="PF08100">
    <property type="entry name" value="Dimerisation"/>
    <property type="match status" value="1"/>
</dbReference>
<dbReference type="Pfam" id="PF00891">
    <property type="entry name" value="Methyltransf_2"/>
    <property type="match status" value="1"/>
</dbReference>
<dbReference type="InterPro" id="IPR012967">
    <property type="entry name" value="COMT_dimerisation"/>
</dbReference>
<dbReference type="Gramene" id="OPUNC10G00050.1">
    <property type="protein sequence ID" value="OPUNC10G00050.1"/>
    <property type="gene ID" value="OPUNC10G00050"/>
</dbReference>
<sequence length="269" mass="28857">MSVGHVTLSLPPFLFLLSSFLFCVGGRREERVEVATRVTLHPSKIPCLRRLMRVLTISGLFTVQPGGGGSAGDGEHPVYALTSASRLLVGFVTNLSSTISMWLRRESPDLCIFKQAHGKGLWELADHDAAFDALINDGMASDTRFIMDIVVREHGEVFRGINSLVDVGGGLGAGRQLHGLAAKLGLAPAHTVVANSLLHLYSSCGLPGASLDLFRRIPERSLVSWNTAVDALVGNGDHLVALDLFREMQRDTELAPDAYTVQSVLGACG</sequence>
<dbReference type="NCBIfam" id="TIGR00756">
    <property type="entry name" value="PPR"/>
    <property type="match status" value="1"/>
</dbReference>
<feature type="domain" description="O-methyltransferase dimerisation" evidence="5">
    <location>
        <begin position="33"/>
        <end position="89"/>
    </location>
</feature>
<dbReference type="InterPro" id="IPR001077">
    <property type="entry name" value="COMT_C"/>
</dbReference>
<keyword evidence="3" id="KW-0732">Signal</keyword>
<dbReference type="AlphaFoldDB" id="A0A0E0M4V8"/>
<feature type="domain" description="O-methyltransferase C-terminal" evidence="4">
    <location>
        <begin position="101"/>
        <end position="174"/>
    </location>
</feature>
<dbReference type="InterPro" id="IPR036390">
    <property type="entry name" value="WH_DNA-bd_sf"/>
</dbReference>
<reference evidence="6" key="2">
    <citation type="submission" date="2018-05" db="EMBL/GenBank/DDBJ databases">
        <title>OpunRS2 (Oryza punctata Reference Sequence Version 2).</title>
        <authorList>
            <person name="Zhang J."/>
            <person name="Kudrna D."/>
            <person name="Lee S."/>
            <person name="Talag J."/>
            <person name="Welchert J."/>
            <person name="Wing R.A."/>
        </authorList>
    </citation>
    <scope>NUCLEOTIDE SEQUENCE [LARGE SCALE GENOMIC DNA]</scope>
</reference>
<keyword evidence="7" id="KW-1185">Reference proteome</keyword>
<name>A0A0E0M4V8_ORYPU</name>
<accession>A0A0E0M4V8</accession>
<protein>
    <submittedName>
        <fullName evidence="6">Uncharacterized protein</fullName>
    </submittedName>
</protein>
<dbReference type="Gene3D" id="3.40.50.150">
    <property type="entry name" value="Vaccinia Virus protein VP39"/>
    <property type="match status" value="1"/>
</dbReference>
<dbReference type="eggNOG" id="KOG4197">
    <property type="taxonomic scope" value="Eukaryota"/>
</dbReference>
<dbReference type="GO" id="GO:0008171">
    <property type="term" value="F:O-methyltransferase activity"/>
    <property type="evidence" value="ECO:0007669"/>
    <property type="project" value="InterPro"/>
</dbReference>
<dbReference type="HOGENOM" id="CLU_1035802_0_0_1"/>
<evidence type="ECO:0000256" key="2">
    <source>
        <dbReference type="ARBA" id="ARBA00022946"/>
    </source>
</evidence>
<dbReference type="InterPro" id="IPR046960">
    <property type="entry name" value="PPR_At4g14850-like_plant"/>
</dbReference>
<dbReference type="STRING" id="4537.A0A0E0M4V8"/>
<dbReference type="SUPFAM" id="SSF46785">
    <property type="entry name" value="Winged helix' DNA-binding domain"/>
    <property type="match status" value="1"/>
</dbReference>
<evidence type="ECO:0000259" key="5">
    <source>
        <dbReference type="Pfam" id="PF08100"/>
    </source>
</evidence>
<dbReference type="InterPro" id="IPR029063">
    <property type="entry name" value="SAM-dependent_MTases_sf"/>
</dbReference>
<keyword evidence="1" id="KW-0677">Repeat</keyword>
<dbReference type="InterPro" id="IPR011990">
    <property type="entry name" value="TPR-like_helical_dom_sf"/>
</dbReference>
<reference evidence="6" key="1">
    <citation type="submission" date="2015-04" db="UniProtKB">
        <authorList>
            <consortium name="EnsemblPlants"/>
        </authorList>
    </citation>
    <scope>IDENTIFICATION</scope>
</reference>
<evidence type="ECO:0000313" key="7">
    <source>
        <dbReference type="Proteomes" id="UP000026962"/>
    </source>
</evidence>
<proteinExistence type="predicted"/>
<evidence type="ECO:0000259" key="4">
    <source>
        <dbReference type="Pfam" id="PF00891"/>
    </source>
</evidence>
<dbReference type="Gene3D" id="1.10.10.10">
    <property type="entry name" value="Winged helix-like DNA-binding domain superfamily/Winged helix DNA-binding domain"/>
    <property type="match status" value="1"/>
</dbReference>
<dbReference type="GO" id="GO:0009451">
    <property type="term" value="P:RNA modification"/>
    <property type="evidence" value="ECO:0007669"/>
    <property type="project" value="InterPro"/>
</dbReference>
<dbReference type="Proteomes" id="UP000026962">
    <property type="component" value="Chromosome 10"/>
</dbReference>